<evidence type="ECO:0000256" key="1">
    <source>
        <dbReference type="SAM" id="Phobius"/>
    </source>
</evidence>
<evidence type="ECO:0000256" key="2">
    <source>
        <dbReference type="SAM" id="SignalP"/>
    </source>
</evidence>
<dbReference type="EMBL" id="CAJNOG010000112">
    <property type="protein sequence ID" value="CAF0959668.1"/>
    <property type="molecule type" value="Genomic_DNA"/>
</dbReference>
<keyword evidence="2" id="KW-0732">Signal</keyword>
<protein>
    <recommendedName>
        <fullName evidence="3">WSC domain-containing protein</fullName>
    </recommendedName>
</protein>
<comment type="caution">
    <text evidence="4">The sequence shown here is derived from an EMBL/GenBank/DDBJ whole genome shotgun (WGS) entry which is preliminary data.</text>
</comment>
<sequence>MSYSWAIYFLIITSTFHSIHSSYHSVGCFTQVFYDSFFTSSLMEPKLCFRLCDTPIIYLQKTVCRCSGGGLMHNKQNDTQCRIKCAKSAQFCGGSTTYSAYAEHGFYTRHGHLLDYQIQYSSCEKWSENYTHNSFSVQLDNTIHKSSLNKLERCAAACLDQDTTTKALAFSNDNNQCSCIKTQKWKMFHQTFEYLSSVPNTSCNRYCNNTFAHSDAQHQFQCGSLTDPSIWAIYALRSACPSDFTYVTEIKKCMYIYKTSWFTCPPPSKSYVYDGSIKWNIFLKVIEKLKLKNLSVVIEFHEDFIIHPSLKCQNISSSSSSISSAYSRHSYLNTYRWNANNRYILENGCLREYIYSSFANRLCISESINKYSSSYDDGNSSIYISDMEPQTKYCPSNWFDLNGRCYRISEERKTIQDARISCINISENVVNTNDQSHLASYDENDFDEDQLNNFPKGDIVQYTSQWQTRLGFFLLDTLSESDPLNNKAISRFLGFYYEDLTPVEFNAHNSFINKNEFQMMNPIENNNSSITDDSCIISTRTIAEEEEKPLLKNLPMNNCSQARHVLCETKTLIVRDFQQGCFRKPIILDLPALISNRLTYELCVSVCKELQTTIAIIHINKCYCLNGYISKSFSLATDLRKYQQTNCGNPCSGMFVKTIFRELLSRIHHILGNKNEQCGNKDTIVVFHIIDSRRTYSDARTPAEAYPDFIYDSCIYLNSFDNTSTTYKFKLSNRTDLHPRHCLELCTKYKQKYALINSNTCFCTNIQIKDEKSKSEILANKHCSLQCSANYFYTCGHKLNSTLYSVYIMQPKCRHGFEVAENDQQCVYSHLSTRKKSFSAAQSYCNSIGGKIAKINDALEIQDILPESILNTRLLKLFLMITRLKSLNNTRYFWVDRTLAISDNNTISNRLLDKCSQTPDNTDRNCIVVRHEKKTTENETNYEFCVSESDQCSSISAMPVCVDQHIELNTTSTIDDNSFNISSDYSCGDNSDYHLVDDYCYKISIHEASWNDSKLECQRDNAMLFVPEKSITLQVIKTLFLFLHRNSYSSSGFAHVGVIYDNQNRTVIEYNTTNKNSLSFVPDSNLVYDLCEKTFHERYSILMSSNLSIYERNEIKNKQIGCAYIDLLSNVVPIIRCDEIPCNRTATVICQKLPTLKTDVIFVKREKIETQMKNDLIYLSTGESPVSEYTSSVGRDFAPIFIVLALLSILTFVGCMTKFRNHRVFNNIRRRHNTDSVYTQLASPNEFGLN</sequence>
<gene>
    <name evidence="4" type="ORF">JYZ213_LOCUS13766</name>
</gene>
<name>A0A814E0I7_9BILA</name>
<dbReference type="PROSITE" id="PS51212">
    <property type="entry name" value="WSC"/>
    <property type="match status" value="1"/>
</dbReference>
<evidence type="ECO:0000313" key="5">
    <source>
        <dbReference type="Proteomes" id="UP000663845"/>
    </source>
</evidence>
<evidence type="ECO:0000313" key="4">
    <source>
        <dbReference type="EMBL" id="CAF0959668.1"/>
    </source>
</evidence>
<dbReference type="InterPro" id="IPR002889">
    <property type="entry name" value="WSC_carb-bd"/>
</dbReference>
<feature type="signal peptide" evidence="2">
    <location>
        <begin position="1"/>
        <end position="21"/>
    </location>
</feature>
<reference evidence="4" key="1">
    <citation type="submission" date="2021-02" db="EMBL/GenBank/DDBJ databases">
        <authorList>
            <person name="Nowell W R."/>
        </authorList>
    </citation>
    <scope>NUCLEOTIDE SEQUENCE</scope>
</reference>
<dbReference type="SUPFAM" id="SSF56436">
    <property type="entry name" value="C-type lectin-like"/>
    <property type="match status" value="3"/>
</dbReference>
<keyword evidence="1" id="KW-0472">Membrane</keyword>
<evidence type="ECO:0000259" key="3">
    <source>
        <dbReference type="PROSITE" id="PS51212"/>
    </source>
</evidence>
<feature type="transmembrane region" description="Helical" evidence="1">
    <location>
        <begin position="1197"/>
        <end position="1219"/>
    </location>
</feature>
<dbReference type="CDD" id="cd00037">
    <property type="entry name" value="CLECT"/>
    <property type="match status" value="1"/>
</dbReference>
<proteinExistence type="predicted"/>
<dbReference type="InterPro" id="IPR016186">
    <property type="entry name" value="C-type_lectin-like/link_sf"/>
</dbReference>
<feature type="domain" description="WSC" evidence="3">
    <location>
        <begin position="708"/>
        <end position="810"/>
    </location>
</feature>
<dbReference type="Proteomes" id="UP000663845">
    <property type="component" value="Unassembled WGS sequence"/>
</dbReference>
<accession>A0A814E0I7</accession>
<feature type="chain" id="PRO_5032665194" description="WSC domain-containing protein" evidence="2">
    <location>
        <begin position="22"/>
        <end position="1250"/>
    </location>
</feature>
<dbReference type="Gene3D" id="3.10.100.10">
    <property type="entry name" value="Mannose-Binding Protein A, subunit A"/>
    <property type="match status" value="3"/>
</dbReference>
<organism evidence="4 5">
    <name type="scientific">Adineta steineri</name>
    <dbReference type="NCBI Taxonomy" id="433720"/>
    <lineage>
        <taxon>Eukaryota</taxon>
        <taxon>Metazoa</taxon>
        <taxon>Spiralia</taxon>
        <taxon>Gnathifera</taxon>
        <taxon>Rotifera</taxon>
        <taxon>Eurotatoria</taxon>
        <taxon>Bdelloidea</taxon>
        <taxon>Adinetida</taxon>
        <taxon>Adinetidae</taxon>
        <taxon>Adineta</taxon>
    </lineage>
</organism>
<keyword evidence="1" id="KW-0812">Transmembrane</keyword>
<dbReference type="AlphaFoldDB" id="A0A814E0I7"/>
<keyword evidence="1" id="KW-1133">Transmembrane helix</keyword>
<dbReference type="InterPro" id="IPR016187">
    <property type="entry name" value="CTDL_fold"/>
</dbReference>